<dbReference type="Proteomes" id="UP001162734">
    <property type="component" value="Chromosome"/>
</dbReference>
<feature type="compositionally biased region" description="Basic residues" evidence="1">
    <location>
        <begin position="132"/>
        <end position="141"/>
    </location>
</feature>
<dbReference type="InterPro" id="IPR045468">
    <property type="entry name" value="DUF6496"/>
</dbReference>
<evidence type="ECO:0000313" key="2">
    <source>
        <dbReference type="EMBL" id="BDG09184.1"/>
    </source>
</evidence>
<sequence length="141" mass="14866">MPEKRTLARARRDRREGKAATTQAGEFVREEMEHAKEGKHPVKGRKQAIAIGLSKARRAGVKVPRKKRGAGGRGAAGKGAARKTAARGGARKSSAGGGARKSSTARRPSRSATRKAPARRAGARGAAASRKASPRKAARRR</sequence>
<evidence type="ECO:0000256" key="1">
    <source>
        <dbReference type="SAM" id="MobiDB-lite"/>
    </source>
</evidence>
<gene>
    <name evidence="2" type="ORF">AMPC_22970</name>
</gene>
<feature type="compositionally biased region" description="Basic and acidic residues" evidence="1">
    <location>
        <begin position="27"/>
        <end position="40"/>
    </location>
</feature>
<dbReference type="EMBL" id="AP025592">
    <property type="protein sequence ID" value="BDG09184.1"/>
    <property type="molecule type" value="Genomic_DNA"/>
</dbReference>
<accession>A0ABM7XBD8</accession>
<feature type="compositionally biased region" description="Basic residues" evidence="1">
    <location>
        <begin position="55"/>
        <end position="70"/>
    </location>
</feature>
<organism evidence="2 3">
    <name type="scientific">Anaeromyxobacter paludicola</name>
    <dbReference type="NCBI Taxonomy" id="2918171"/>
    <lineage>
        <taxon>Bacteria</taxon>
        <taxon>Pseudomonadati</taxon>
        <taxon>Myxococcota</taxon>
        <taxon>Myxococcia</taxon>
        <taxon>Myxococcales</taxon>
        <taxon>Cystobacterineae</taxon>
        <taxon>Anaeromyxobacteraceae</taxon>
        <taxon>Anaeromyxobacter</taxon>
    </lineage>
</organism>
<dbReference type="RefSeq" id="WP_248340910.1">
    <property type="nucleotide sequence ID" value="NZ_AP025592.1"/>
</dbReference>
<feature type="compositionally biased region" description="Low complexity" evidence="1">
    <location>
        <begin position="86"/>
        <end position="102"/>
    </location>
</feature>
<proteinExistence type="predicted"/>
<name>A0ABM7XBD8_9BACT</name>
<reference evidence="3" key="1">
    <citation type="journal article" date="2022" name="Int. J. Syst. Evol. Microbiol.">
        <title>Anaeromyxobacter oryzae sp. nov., Anaeromyxobacter diazotrophicus sp. nov. and Anaeromyxobacter paludicola sp. nov., isolated from paddy soils.</title>
        <authorList>
            <person name="Itoh H."/>
            <person name="Xu Z."/>
            <person name="Mise K."/>
            <person name="Masuda Y."/>
            <person name="Ushijima N."/>
            <person name="Hayakawa C."/>
            <person name="Shiratori Y."/>
            <person name="Senoo K."/>
        </authorList>
    </citation>
    <scope>NUCLEOTIDE SEQUENCE [LARGE SCALE GENOMIC DNA]</scope>
    <source>
        <strain evidence="3">Red630</strain>
    </source>
</reference>
<evidence type="ECO:0000313" key="3">
    <source>
        <dbReference type="Proteomes" id="UP001162734"/>
    </source>
</evidence>
<protein>
    <recommendedName>
        <fullName evidence="4">Transcription elongation factor</fullName>
    </recommendedName>
</protein>
<dbReference type="Pfam" id="PF20106">
    <property type="entry name" value="DUF6496"/>
    <property type="match status" value="1"/>
</dbReference>
<evidence type="ECO:0008006" key="4">
    <source>
        <dbReference type="Google" id="ProtNLM"/>
    </source>
</evidence>
<keyword evidence="3" id="KW-1185">Reference proteome</keyword>
<feature type="compositionally biased region" description="Basic residues" evidence="1">
    <location>
        <begin position="103"/>
        <end position="122"/>
    </location>
</feature>
<feature type="region of interest" description="Disordered" evidence="1">
    <location>
        <begin position="1"/>
        <end position="141"/>
    </location>
</feature>